<dbReference type="AlphaFoldDB" id="A0A1V4HJM7"/>
<dbReference type="STRING" id="1469647.BC351_02975"/>
<keyword evidence="2" id="KW-1185">Reference proteome</keyword>
<proteinExistence type="predicted"/>
<reference evidence="2" key="1">
    <citation type="submission" date="2016-07" db="EMBL/GenBank/DDBJ databases">
        <authorList>
            <person name="Florea S."/>
            <person name="Webb J.S."/>
            <person name="Jaromczyk J."/>
            <person name="Schardl C.L."/>
        </authorList>
    </citation>
    <scope>NUCLEOTIDE SEQUENCE [LARGE SCALE GENOMIC DNA]</scope>
    <source>
        <strain evidence="2">CY1</strain>
    </source>
</reference>
<evidence type="ECO:0000313" key="2">
    <source>
        <dbReference type="Proteomes" id="UP000190626"/>
    </source>
</evidence>
<comment type="caution">
    <text evidence="1">The sequence shown here is derived from an EMBL/GenBank/DDBJ whole genome shotgun (WGS) entry which is preliminary data.</text>
</comment>
<accession>A0A1V4HJM7</accession>
<organism evidence="1 2">
    <name type="scientific">Paenibacillus ferrarius</name>
    <dbReference type="NCBI Taxonomy" id="1469647"/>
    <lineage>
        <taxon>Bacteria</taxon>
        <taxon>Bacillati</taxon>
        <taxon>Bacillota</taxon>
        <taxon>Bacilli</taxon>
        <taxon>Bacillales</taxon>
        <taxon>Paenibacillaceae</taxon>
        <taxon>Paenibacillus</taxon>
    </lineage>
</organism>
<sequence>MMAKSEEFDEFLESISHLEEKIVKLILQSDLTLVEKQFILDHILIIPGKRGEHEESKAI</sequence>
<dbReference type="OrthoDB" id="2638056at2"/>
<dbReference type="Proteomes" id="UP000190626">
    <property type="component" value="Unassembled WGS sequence"/>
</dbReference>
<name>A0A1V4HJM7_9BACL</name>
<dbReference type="EMBL" id="MBTG01000012">
    <property type="protein sequence ID" value="OPH57505.1"/>
    <property type="molecule type" value="Genomic_DNA"/>
</dbReference>
<gene>
    <name evidence="1" type="ORF">BC351_02975</name>
</gene>
<protein>
    <submittedName>
        <fullName evidence="1">Uncharacterized protein</fullName>
    </submittedName>
</protein>
<dbReference type="RefSeq" id="WP_079412770.1">
    <property type="nucleotide sequence ID" value="NZ_MBTG01000012.1"/>
</dbReference>
<evidence type="ECO:0000313" key="1">
    <source>
        <dbReference type="EMBL" id="OPH57505.1"/>
    </source>
</evidence>